<evidence type="ECO:0000313" key="3">
    <source>
        <dbReference type="EMBL" id="MCR2807898.1"/>
    </source>
</evidence>
<gene>
    <name evidence="3" type="ORF">NQZ67_28885</name>
</gene>
<dbReference type="PANTHER" id="PTHR43252:SF6">
    <property type="entry name" value="NEGATIVE TRANSCRIPTION REGULATOR PADR"/>
    <property type="match status" value="1"/>
</dbReference>
<feature type="domain" description="Transcription regulator PadR N-terminal" evidence="1">
    <location>
        <begin position="7"/>
        <end position="74"/>
    </location>
</feature>
<dbReference type="Pfam" id="PF10400">
    <property type="entry name" value="Vir_act_alpha_C"/>
    <property type="match status" value="1"/>
</dbReference>
<dbReference type="EMBL" id="JANIPJ010000036">
    <property type="protein sequence ID" value="MCR2807898.1"/>
    <property type="molecule type" value="Genomic_DNA"/>
</dbReference>
<dbReference type="AlphaFoldDB" id="A0A9X2MTX3"/>
<dbReference type="Pfam" id="PF03551">
    <property type="entry name" value="PadR"/>
    <property type="match status" value="1"/>
</dbReference>
<protein>
    <submittedName>
        <fullName evidence="3">PadR family transcriptional regulator</fullName>
    </submittedName>
</protein>
<dbReference type="Gene3D" id="1.10.10.10">
    <property type="entry name" value="Winged helix-like DNA-binding domain superfamily/Winged helix DNA-binding domain"/>
    <property type="match status" value="1"/>
</dbReference>
<dbReference type="InterPro" id="IPR036388">
    <property type="entry name" value="WH-like_DNA-bd_sf"/>
</dbReference>
<dbReference type="RefSeq" id="WP_257452798.1">
    <property type="nucleotide sequence ID" value="NZ_JANIPJ010000036.1"/>
</dbReference>
<dbReference type="InterPro" id="IPR036390">
    <property type="entry name" value="WH_DNA-bd_sf"/>
</dbReference>
<dbReference type="InterPro" id="IPR005149">
    <property type="entry name" value="Tscrpt_reg_PadR_N"/>
</dbReference>
<dbReference type="PANTHER" id="PTHR43252">
    <property type="entry name" value="TRANSCRIPTIONAL REGULATOR YQJI"/>
    <property type="match status" value="1"/>
</dbReference>
<dbReference type="Proteomes" id="UP001141950">
    <property type="component" value="Unassembled WGS sequence"/>
</dbReference>
<dbReference type="Gene3D" id="6.10.140.190">
    <property type="match status" value="1"/>
</dbReference>
<feature type="domain" description="Transcription regulator PadR C-terminal" evidence="2">
    <location>
        <begin position="88"/>
        <end position="170"/>
    </location>
</feature>
<evidence type="ECO:0000313" key="4">
    <source>
        <dbReference type="Proteomes" id="UP001141950"/>
    </source>
</evidence>
<comment type="caution">
    <text evidence="3">The sequence shown here is derived from an EMBL/GenBank/DDBJ whole genome shotgun (WGS) entry which is preliminary data.</text>
</comment>
<dbReference type="SUPFAM" id="SSF46785">
    <property type="entry name" value="Winged helix' DNA-binding domain"/>
    <property type="match status" value="1"/>
</dbReference>
<reference evidence="3" key="1">
    <citation type="submission" date="2022-08" db="EMBL/GenBank/DDBJ databases">
        <title>The genomic sequence of strain Paenibacillus sp. SCIV0701.</title>
        <authorList>
            <person name="Zhao H."/>
        </authorList>
    </citation>
    <scope>NUCLEOTIDE SEQUENCE</scope>
    <source>
        <strain evidence="3">SCIV0701</strain>
    </source>
</reference>
<evidence type="ECO:0000259" key="1">
    <source>
        <dbReference type="Pfam" id="PF03551"/>
    </source>
</evidence>
<proteinExistence type="predicted"/>
<keyword evidence="4" id="KW-1185">Reference proteome</keyword>
<evidence type="ECO:0000259" key="2">
    <source>
        <dbReference type="Pfam" id="PF10400"/>
    </source>
</evidence>
<name>A0A9X2MTX3_9BACL</name>
<dbReference type="InterPro" id="IPR018309">
    <property type="entry name" value="Tscrpt_reg_PadR_C"/>
</dbReference>
<organism evidence="3 4">
    <name type="scientific">Paenibacillus soyae</name>
    <dbReference type="NCBI Taxonomy" id="2969249"/>
    <lineage>
        <taxon>Bacteria</taxon>
        <taxon>Bacillati</taxon>
        <taxon>Bacillota</taxon>
        <taxon>Bacilli</taxon>
        <taxon>Bacillales</taxon>
        <taxon>Paenibacillaceae</taxon>
        <taxon>Paenibacillus</taxon>
    </lineage>
</organism>
<accession>A0A9X2MTX3</accession>
<sequence>MIDYICLGMLMQGKMSGYDIKKTVEQSVGLFFTISYGSLYPALKRLVEGGMLTEEETNNSKNKKLYQLTETGRGSFLQWLGEPLQSNRREYLLKIFFYDCLDPAIRKNNLENFLFELNRNIAQIGAVQQIVSGQLAQLENKDDYYYRVSVMHYGLRFYQMEKAWLEQIIEKRDYE</sequence>